<dbReference type="EMBL" id="LNIX01000005">
    <property type="protein sequence ID" value="OXA55148.1"/>
    <property type="molecule type" value="Genomic_DNA"/>
</dbReference>
<keyword evidence="1" id="KW-0472">Membrane</keyword>
<evidence type="ECO:0000256" key="1">
    <source>
        <dbReference type="SAM" id="Phobius"/>
    </source>
</evidence>
<gene>
    <name evidence="2" type="ORF">Fcan01_10504</name>
</gene>
<organism evidence="2 3">
    <name type="scientific">Folsomia candida</name>
    <name type="common">Springtail</name>
    <dbReference type="NCBI Taxonomy" id="158441"/>
    <lineage>
        <taxon>Eukaryota</taxon>
        <taxon>Metazoa</taxon>
        <taxon>Ecdysozoa</taxon>
        <taxon>Arthropoda</taxon>
        <taxon>Hexapoda</taxon>
        <taxon>Collembola</taxon>
        <taxon>Entomobryomorpha</taxon>
        <taxon>Isotomoidea</taxon>
        <taxon>Isotomidae</taxon>
        <taxon>Proisotominae</taxon>
        <taxon>Folsomia</taxon>
    </lineage>
</organism>
<dbReference type="Proteomes" id="UP000198287">
    <property type="component" value="Unassembled WGS sequence"/>
</dbReference>
<feature type="transmembrane region" description="Helical" evidence="1">
    <location>
        <begin position="75"/>
        <end position="96"/>
    </location>
</feature>
<keyword evidence="3" id="KW-1185">Reference proteome</keyword>
<dbReference type="AlphaFoldDB" id="A0A226ED47"/>
<evidence type="ECO:0000313" key="2">
    <source>
        <dbReference type="EMBL" id="OXA55148.1"/>
    </source>
</evidence>
<proteinExistence type="predicted"/>
<keyword evidence="1" id="KW-0812">Transmembrane</keyword>
<evidence type="ECO:0000313" key="3">
    <source>
        <dbReference type="Proteomes" id="UP000198287"/>
    </source>
</evidence>
<name>A0A226ED47_FOLCA</name>
<accession>A0A226ED47</accession>
<keyword evidence="1" id="KW-1133">Transmembrane helix</keyword>
<comment type="caution">
    <text evidence="2">The sequence shown here is derived from an EMBL/GenBank/DDBJ whole genome shotgun (WGS) entry which is preliminary data.</text>
</comment>
<sequence>MAFVQKHRGRHLDVRLRYNLGRVGSPLVLTPLQWCRPLEHFLLSVVVNYQIRPLRFDVLLLIINSAAGKYEAGQLVINIIVLLYRLYMAYCVYCLIQEFKAQQRTLAFHASMEAGIVYGNPARQPVTPVINVVAGDGYTYSINQQAERQGQHQGHATAGLYVNDISN</sequence>
<reference evidence="2 3" key="1">
    <citation type="submission" date="2015-12" db="EMBL/GenBank/DDBJ databases">
        <title>The genome of Folsomia candida.</title>
        <authorList>
            <person name="Faddeeva A."/>
            <person name="Derks M.F."/>
            <person name="Anvar Y."/>
            <person name="Smit S."/>
            <person name="Van Straalen N."/>
            <person name="Roelofs D."/>
        </authorList>
    </citation>
    <scope>NUCLEOTIDE SEQUENCE [LARGE SCALE GENOMIC DNA]</scope>
    <source>
        <strain evidence="2 3">VU population</strain>
        <tissue evidence="2">Whole body</tissue>
    </source>
</reference>
<protein>
    <submittedName>
        <fullName evidence="2">Uncharacterized protein</fullName>
    </submittedName>
</protein>